<keyword evidence="1" id="KW-0808">Transferase</keyword>
<dbReference type="InterPro" id="IPR000182">
    <property type="entry name" value="GNAT_dom"/>
</dbReference>
<dbReference type="Pfam" id="PF00583">
    <property type="entry name" value="Acetyltransf_1"/>
    <property type="match status" value="1"/>
</dbReference>
<keyword evidence="5" id="KW-1185">Reference proteome</keyword>
<keyword evidence="2" id="KW-0012">Acyltransferase</keyword>
<feature type="domain" description="N-acetyltransferase" evidence="3">
    <location>
        <begin position="5"/>
        <end position="156"/>
    </location>
</feature>
<evidence type="ECO:0000256" key="1">
    <source>
        <dbReference type="ARBA" id="ARBA00022679"/>
    </source>
</evidence>
<dbReference type="RefSeq" id="WP_307357199.1">
    <property type="nucleotide sequence ID" value="NZ_JAUSXK010000001.1"/>
</dbReference>
<evidence type="ECO:0000259" key="3">
    <source>
        <dbReference type="PROSITE" id="PS51186"/>
    </source>
</evidence>
<evidence type="ECO:0000313" key="4">
    <source>
        <dbReference type="EMBL" id="MDQ0641929.1"/>
    </source>
</evidence>
<dbReference type="EMBL" id="JAUSXK010000001">
    <property type="protein sequence ID" value="MDQ0641929.1"/>
    <property type="molecule type" value="Genomic_DNA"/>
</dbReference>
<dbReference type="SUPFAM" id="SSF55729">
    <property type="entry name" value="Acyl-CoA N-acyltransferases (Nat)"/>
    <property type="match status" value="1"/>
</dbReference>
<reference evidence="4 5" key="1">
    <citation type="submission" date="2023-07" db="EMBL/GenBank/DDBJ databases">
        <title>Comparative genomics of wheat-associated soil bacteria to identify genetic determinants of phenazine resistance.</title>
        <authorList>
            <person name="Mouncey N."/>
        </authorList>
    </citation>
    <scope>NUCLEOTIDE SEQUENCE [LARGE SCALE GENOMIC DNA]</scope>
    <source>
        <strain evidence="4 5">W2I7</strain>
    </source>
</reference>
<dbReference type="InterPro" id="IPR016181">
    <property type="entry name" value="Acyl_CoA_acyltransferase"/>
</dbReference>
<dbReference type="CDD" id="cd04301">
    <property type="entry name" value="NAT_SF"/>
    <property type="match status" value="1"/>
</dbReference>
<gene>
    <name evidence="4" type="ORF">QFZ46_000089</name>
</gene>
<dbReference type="PANTHER" id="PTHR43800">
    <property type="entry name" value="PEPTIDYL-LYSINE N-ACETYLTRANSFERASE YJAB"/>
    <property type="match status" value="1"/>
</dbReference>
<organism evidence="4 5">
    <name type="scientific">Microbacterium murale</name>
    <dbReference type="NCBI Taxonomy" id="1081040"/>
    <lineage>
        <taxon>Bacteria</taxon>
        <taxon>Bacillati</taxon>
        <taxon>Actinomycetota</taxon>
        <taxon>Actinomycetes</taxon>
        <taxon>Micrococcales</taxon>
        <taxon>Microbacteriaceae</taxon>
        <taxon>Microbacterium</taxon>
    </lineage>
</organism>
<protein>
    <submittedName>
        <fullName evidence="4">GNAT superfamily N-acetyltransferase</fullName>
    </submittedName>
</protein>
<dbReference type="Proteomes" id="UP001239085">
    <property type="component" value="Unassembled WGS sequence"/>
</dbReference>
<evidence type="ECO:0000256" key="2">
    <source>
        <dbReference type="ARBA" id="ARBA00023315"/>
    </source>
</evidence>
<evidence type="ECO:0000313" key="5">
    <source>
        <dbReference type="Proteomes" id="UP001239085"/>
    </source>
</evidence>
<accession>A0ABU0P3L4</accession>
<dbReference type="Gene3D" id="3.40.630.30">
    <property type="match status" value="1"/>
</dbReference>
<dbReference type="PROSITE" id="PS51186">
    <property type="entry name" value="GNAT"/>
    <property type="match status" value="1"/>
</dbReference>
<name>A0ABU0P3L4_9MICO</name>
<sequence length="173" mass="19570">MLTHAEVRFADAEDFGGLEEIETAADNLFVSLFSATDWPPTTPATERAEYPGFTLLLRREDAGTVGFVQVLESEGFAHLEQLSVIPEYGRLGYGRMLVTAAKSEALSRGHRELTLRTYRDVPWNAPFYATCGFEPSIPTSEFHLRLVDVETRLRLERWGPRIQMTAPLFRVHP</sequence>
<comment type="caution">
    <text evidence="4">The sequence shown here is derived from an EMBL/GenBank/DDBJ whole genome shotgun (WGS) entry which is preliminary data.</text>
</comment>
<dbReference type="PANTHER" id="PTHR43800:SF1">
    <property type="entry name" value="PEPTIDYL-LYSINE N-ACETYLTRANSFERASE YJAB"/>
    <property type="match status" value="1"/>
</dbReference>
<proteinExistence type="predicted"/>